<accession>A0A1D8NC50</accession>
<dbReference type="EMBL" id="CP017555">
    <property type="protein sequence ID" value="AOW03209.1"/>
    <property type="molecule type" value="Genomic_DNA"/>
</dbReference>
<dbReference type="RefSeq" id="XP_068138615.1">
    <property type="nucleotide sequence ID" value="XM_068282514.1"/>
</dbReference>
<dbReference type="VEuPathDB" id="FungiDB:YALI1_C29837g"/>
<evidence type="ECO:0000313" key="2">
    <source>
        <dbReference type="Proteomes" id="UP000182444"/>
    </source>
</evidence>
<name>A0A1D8NC50_YARLL</name>
<proteinExistence type="predicted"/>
<evidence type="ECO:0000313" key="1">
    <source>
        <dbReference type="EMBL" id="AOW03209.1"/>
    </source>
</evidence>
<dbReference type="Proteomes" id="UP000182444">
    <property type="component" value="Chromosome 1C"/>
</dbReference>
<gene>
    <name evidence="1" type="ORF">YALI1_C29837g</name>
</gene>
<reference evidence="1 2" key="1">
    <citation type="journal article" date="2016" name="PLoS ONE">
        <title>Sequence Assembly of Yarrowia lipolytica Strain W29/CLIB89 Shows Transposable Element Diversity.</title>
        <authorList>
            <person name="Magnan C."/>
            <person name="Yu J."/>
            <person name="Chang I."/>
            <person name="Jahn E."/>
            <person name="Kanomata Y."/>
            <person name="Wu J."/>
            <person name="Zeller M."/>
            <person name="Oakes M."/>
            <person name="Baldi P."/>
            <person name="Sandmeyer S."/>
        </authorList>
    </citation>
    <scope>NUCLEOTIDE SEQUENCE [LARGE SCALE GENOMIC DNA]</scope>
    <source>
        <strain evidence="2">CLIB89(W29)</strain>
    </source>
</reference>
<protein>
    <submittedName>
        <fullName evidence="1">Uncharacterized protein</fullName>
    </submittedName>
</protein>
<dbReference type="GeneID" id="94583141"/>
<sequence length="156" mass="17091">MPLPDLSSVHHHVYLYCASDHLQQSSLVWVPKGCKKGAYSTLRIEGLQWTTDPFTLTCPTVALSITTGSRSSLGCLTSVDWCCPEVHTILTVTEKERRNEQWHFGNVWNVPTVLSTPMPQLSLSCVLHVPRIGRSGPAATGSHDISPGLGMFAFDS</sequence>
<dbReference type="AlphaFoldDB" id="A0A1D8NC50"/>
<organism evidence="1 2">
    <name type="scientific">Yarrowia lipolytica</name>
    <name type="common">Candida lipolytica</name>
    <dbReference type="NCBI Taxonomy" id="4952"/>
    <lineage>
        <taxon>Eukaryota</taxon>
        <taxon>Fungi</taxon>
        <taxon>Dikarya</taxon>
        <taxon>Ascomycota</taxon>
        <taxon>Saccharomycotina</taxon>
        <taxon>Dipodascomycetes</taxon>
        <taxon>Dipodascales</taxon>
        <taxon>Dipodascales incertae sedis</taxon>
        <taxon>Yarrowia</taxon>
    </lineage>
</organism>